<evidence type="ECO:0000313" key="3">
    <source>
        <dbReference type="Proteomes" id="UP000314294"/>
    </source>
</evidence>
<keyword evidence="3" id="KW-1185">Reference proteome</keyword>
<dbReference type="AlphaFoldDB" id="A0A4Z2IT50"/>
<evidence type="ECO:0000313" key="2">
    <source>
        <dbReference type="EMBL" id="TNN81160.1"/>
    </source>
</evidence>
<comment type="caution">
    <text evidence="2">The sequence shown here is derived from an EMBL/GenBank/DDBJ whole genome shotgun (WGS) entry which is preliminary data.</text>
</comment>
<gene>
    <name evidence="2" type="ORF">EYF80_008494</name>
</gene>
<reference evidence="2 3" key="1">
    <citation type="submission" date="2019-03" db="EMBL/GenBank/DDBJ databases">
        <title>First draft genome of Liparis tanakae, snailfish: a comprehensive survey of snailfish specific genes.</title>
        <authorList>
            <person name="Kim W."/>
            <person name="Song I."/>
            <person name="Jeong J.-H."/>
            <person name="Kim D."/>
            <person name="Kim S."/>
            <person name="Ryu S."/>
            <person name="Song J.Y."/>
            <person name="Lee S.K."/>
        </authorList>
    </citation>
    <scope>NUCLEOTIDE SEQUENCE [LARGE SCALE GENOMIC DNA]</scope>
    <source>
        <tissue evidence="2">Muscle</tissue>
    </source>
</reference>
<dbReference type="EMBL" id="SRLO01000048">
    <property type="protein sequence ID" value="TNN81160.1"/>
    <property type="molecule type" value="Genomic_DNA"/>
</dbReference>
<sequence length="105" mass="11374">MTGKGMKDGGESDKQQKEDRGREWRWWIIADGVSHREPAADVSDEEEAVVFEVAHHGVAAAQLRGPAVPLVVVADAAVADHGQYEGEDPLVVTGGKERDEEILLT</sequence>
<evidence type="ECO:0000256" key="1">
    <source>
        <dbReference type="SAM" id="MobiDB-lite"/>
    </source>
</evidence>
<dbReference type="Proteomes" id="UP000314294">
    <property type="component" value="Unassembled WGS sequence"/>
</dbReference>
<accession>A0A4Z2IT50</accession>
<organism evidence="2 3">
    <name type="scientific">Liparis tanakae</name>
    <name type="common">Tanaka's snailfish</name>
    <dbReference type="NCBI Taxonomy" id="230148"/>
    <lineage>
        <taxon>Eukaryota</taxon>
        <taxon>Metazoa</taxon>
        <taxon>Chordata</taxon>
        <taxon>Craniata</taxon>
        <taxon>Vertebrata</taxon>
        <taxon>Euteleostomi</taxon>
        <taxon>Actinopterygii</taxon>
        <taxon>Neopterygii</taxon>
        <taxon>Teleostei</taxon>
        <taxon>Neoteleostei</taxon>
        <taxon>Acanthomorphata</taxon>
        <taxon>Eupercaria</taxon>
        <taxon>Perciformes</taxon>
        <taxon>Cottioidei</taxon>
        <taxon>Cottales</taxon>
        <taxon>Liparidae</taxon>
        <taxon>Liparis</taxon>
    </lineage>
</organism>
<feature type="region of interest" description="Disordered" evidence="1">
    <location>
        <begin position="1"/>
        <end position="21"/>
    </location>
</feature>
<protein>
    <submittedName>
        <fullName evidence="2">Uncharacterized protein</fullName>
    </submittedName>
</protein>
<name>A0A4Z2IT50_9TELE</name>
<proteinExistence type="predicted"/>